<feature type="transmembrane region" description="Helical" evidence="1">
    <location>
        <begin position="211"/>
        <end position="233"/>
    </location>
</feature>
<gene>
    <name evidence="2" type="ORF">PBAH0796_LOCUS6868</name>
</gene>
<feature type="transmembrane region" description="Helical" evidence="1">
    <location>
        <begin position="321"/>
        <end position="345"/>
    </location>
</feature>
<keyword evidence="1" id="KW-1133">Transmembrane helix</keyword>
<keyword evidence="1" id="KW-0812">Transmembrane</keyword>
<feature type="transmembrane region" description="Helical" evidence="1">
    <location>
        <begin position="285"/>
        <end position="301"/>
    </location>
</feature>
<evidence type="ECO:0000313" key="2">
    <source>
        <dbReference type="EMBL" id="CAD8351501.1"/>
    </source>
</evidence>
<feature type="transmembrane region" description="Helical" evidence="1">
    <location>
        <begin position="253"/>
        <end position="273"/>
    </location>
</feature>
<feature type="transmembrane region" description="Helical" evidence="1">
    <location>
        <begin position="63"/>
        <end position="83"/>
    </location>
</feature>
<organism evidence="2">
    <name type="scientific">Pyrodinium bahamense</name>
    <dbReference type="NCBI Taxonomy" id="73915"/>
    <lineage>
        <taxon>Eukaryota</taxon>
        <taxon>Sar</taxon>
        <taxon>Alveolata</taxon>
        <taxon>Dinophyceae</taxon>
        <taxon>Gonyaulacales</taxon>
        <taxon>Pyrocystaceae</taxon>
        <taxon>Pyrodinium</taxon>
    </lineage>
</organism>
<proteinExistence type="predicted"/>
<keyword evidence="1" id="KW-0472">Membrane</keyword>
<reference evidence="2" key="1">
    <citation type="submission" date="2021-01" db="EMBL/GenBank/DDBJ databases">
        <authorList>
            <person name="Corre E."/>
            <person name="Pelletier E."/>
            <person name="Niang G."/>
            <person name="Scheremetjew M."/>
            <person name="Finn R."/>
            <person name="Kale V."/>
            <person name="Holt S."/>
            <person name="Cochrane G."/>
            <person name="Meng A."/>
            <person name="Brown T."/>
            <person name="Cohen L."/>
        </authorList>
    </citation>
    <scope>NUCLEOTIDE SEQUENCE</scope>
    <source>
        <strain evidence="2">Pbaha01</strain>
    </source>
</reference>
<protein>
    <submittedName>
        <fullName evidence="2">Uncharacterized protein</fullName>
    </submittedName>
</protein>
<dbReference type="EMBL" id="HBEG01011481">
    <property type="protein sequence ID" value="CAD8351501.1"/>
    <property type="molecule type" value="Transcribed_RNA"/>
</dbReference>
<accession>A0A7S0FCB9</accession>
<feature type="transmembrane region" description="Helical" evidence="1">
    <location>
        <begin position="146"/>
        <end position="168"/>
    </location>
</feature>
<name>A0A7S0FCB9_9DINO</name>
<sequence>MQRSVLPDALANATCPWAASVSLSLAAVVLTAALPLIPWLLARWMGWARSWAPRPTVELGCSGRLLAVAAAATASVALTISIADARGLAWPPSWDTDRTCTYHVMFCEPTQASHLVRHVGNAYSNVAYLFAGLTVLGSQRTHHSPLYIPDVCFGLALLALAVASFLWHASNAPKVHYVDLAVMETVISYLQLRYACLAIHRSFRLSVSTEAWLCTALFTAIVAYQTELSAHRWQAGSMENGFPTGRSRLAGEGGLPLFEVCLFIATPILYYLVPCMAMLASGSVGSLRLATVSIASLITGWEVHLLERWALDGLCIPDAGVLGAVSSPTAIFHALTGVTLLTAYFHVRSLELVKS</sequence>
<evidence type="ECO:0000256" key="1">
    <source>
        <dbReference type="SAM" id="Phobius"/>
    </source>
</evidence>
<feature type="transmembrane region" description="Helical" evidence="1">
    <location>
        <begin position="20"/>
        <end position="42"/>
    </location>
</feature>
<dbReference type="AlphaFoldDB" id="A0A7S0FCB9"/>